<dbReference type="Gene3D" id="3.40.630.10">
    <property type="entry name" value="Zn peptidases"/>
    <property type="match status" value="1"/>
</dbReference>
<organism evidence="1">
    <name type="scientific">marine sediment metagenome</name>
    <dbReference type="NCBI Taxonomy" id="412755"/>
    <lineage>
        <taxon>unclassified sequences</taxon>
        <taxon>metagenomes</taxon>
        <taxon>ecological metagenomes</taxon>
    </lineage>
</organism>
<reference evidence="1" key="1">
    <citation type="journal article" date="2014" name="Front. Microbiol.">
        <title>High frequency of phylogenetically diverse reductive dehalogenase-homologous genes in deep subseafloor sedimentary metagenomes.</title>
        <authorList>
            <person name="Kawai M."/>
            <person name="Futagami T."/>
            <person name="Toyoda A."/>
            <person name="Takaki Y."/>
            <person name="Nishi S."/>
            <person name="Hori S."/>
            <person name="Arai W."/>
            <person name="Tsubouchi T."/>
            <person name="Morono Y."/>
            <person name="Uchiyama I."/>
            <person name="Ito T."/>
            <person name="Fujiyama A."/>
            <person name="Inagaki F."/>
            <person name="Takami H."/>
        </authorList>
    </citation>
    <scope>NUCLEOTIDE SEQUENCE</scope>
    <source>
        <strain evidence="1">Expedition CK06-06</strain>
    </source>
</reference>
<sequence>ATRMDPENPWVKFTTASFEKTLDKKVAFLPNLGGTLPNDAFSHILGMPTIWVPHSYAACSQHAPNEHIIGTIARQGLQLMTGLFWDLAESKGMPIEY</sequence>
<name>X0Y5F8_9ZZZZ</name>
<accession>X0Y5F8</accession>
<protein>
    <recommendedName>
        <fullName evidence="2">Peptidase M20 dimerisation domain-containing protein</fullName>
    </recommendedName>
</protein>
<dbReference type="EMBL" id="BARS01052070">
    <property type="protein sequence ID" value="GAG51184.1"/>
    <property type="molecule type" value="Genomic_DNA"/>
</dbReference>
<feature type="non-terminal residue" evidence="1">
    <location>
        <position position="1"/>
    </location>
</feature>
<dbReference type="SUPFAM" id="SSF53187">
    <property type="entry name" value="Zn-dependent exopeptidases"/>
    <property type="match status" value="1"/>
</dbReference>
<comment type="caution">
    <text evidence="1">The sequence shown here is derived from an EMBL/GenBank/DDBJ whole genome shotgun (WGS) entry which is preliminary data.</text>
</comment>
<evidence type="ECO:0000313" key="1">
    <source>
        <dbReference type="EMBL" id="GAG51184.1"/>
    </source>
</evidence>
<dbReference type="AlphaFoldDB" id="X0Y5F8"/>
<proteinExistence type="predicted"/>
<gene>
    <name evidence="1" type="ORF">S01H1_77472</name>
</gene>
<evidence type="ECO:0008006" key="2">
    <source>
        <dbReference type="Google" id="ProtNLM"/>
    </source>
</evidence>